<name>A0A8E2QZ08_9MOLU</name>
<evidence type="ECO:0000256" key="1">
    <source>
        <dbReference type="SAM" id="Phobius"/>
    </source>
</evidence>
<feature type="transmembrane region" description="Helical" evidence="1">
    <location>
        <begin position="103"/>
        <end position="125"/>
    </location>
</feature>
<feature type="transmembrane region" description="Helical" evidence="1">
    <location>
        <begin position="75"/>
        <end position="97"/>
    </location>
</feature>
<evidence type="ECO:0000313" key="3">
    <source>
        <dbReference type="Proteomes" id="UP000239010"/>
    </source>
</evidence>
<keyword evidence="1" id="KW-0812">Transmembrane</keyword>
<sequence length="136" mass="15835">MELKNNFKKNWFLNNKILLGLLTYIVCSSMVLFILWVANVLSYSWLLGLLLSFTSVLLVLWIAKKSFNVIVRTENHFLFYFLFLLKVGIYATPLFIAFLNVNYIFHINGVMIGFISLIFIPFINLQVNNNSTNKEV</sequence>
<feature type="transmembrane region" description="Helical" evidence="1">
    <location>
        <begin position="43"/>
        <end position="63"/>
    </location>
</feature>
<keyword evidence="1" id="KW-1133">Transmembrane helix</keyword>
<reference evidence="2 3" key="1">
    <citation type="submission" date="2017-11" db="EMBL/GenBank/DDBJ databases">
        <title>Genome sequence of Entomoplasma ellychniae ELCN-1 (ATCC 43707).</title>
        <authorList>
            <person name="Lo W.-S."/>
            <person name="Gasparich G.E."/>
            <person name="Kuo C.-H."/>
        </authorList>
    </citation>
    <scope>NUCLEOTIDE SEQUENCE [LARGE SCALE GENOMIC DNA]</scope>
    <source>
        <strain evidence="2 3">ELCN-1</strain>
    </source>
</reference>
<organism evidence="2 3">
    <name type="scientific">Entomoplasma ellychniae</name>
    <dbReference type="NCBI Taxonomy" id="2114"/>
    <lineage>
        <taxon>Bacteria</taxon>
        <taxon>Bacillati</taxon>
        <taxon>Mycoplasmatota</taxon>
        <taxon>Mollicutes</taxon>
        <taxon>Entomoplasmatales</taxon>
        <taxon>Entomoplasmataceae</taxon>
        <taxon>Entomoplasma</taxon>
    </lineage>
</organism>
<dbReference type="NCBIfam" id="NF033688">
    <property type="entry name" value="MG406_fam"/>
    <property type="match status" value="1"/>
</dbReference>
<evidence type="ECO:0000313" key="2">
    <source>
        <dbReference type="EMBL" id="PPE04884.1"/>
    </source>
</evidence>
<keyword evidence="3" id="KW-1185">Reference proteome</keyword>
<dbReference type="EMBL" id="PHND01000001">
    <property type="protein sequence ID" value="PPE04884.1"/>
    <property type="molecule type" value="Genomic_DNA"/>
</dbReference>
<dbReference type="Proteomes" id="UP000239010">
    <property type="component" value="Unassembled WGS sequence"/>
</dbReference>
<proteinExistence type="predicted"/>
<protein>
    <submittedName>
        <fullName evidence="2">Uncharacterized protein</fullName>
    </submittedName>
</protein>
<accession>A0A8E2QZ08</accession>
<keyword evidence="1" id="KW-0472">Membrane</keyword>
<gene>
    <name evidence="2" type="ORF">EELLY_v1c05650</name>
</gene>
<comment type="caution">
    <text evidence="2">The sequence shown here is derived from an EMBL/GenBank/DDBJ whole genome shotgun (WGS) entry which is preliminary data.</text>
</comment>
<dbReference type="AlphaFoldDB" id="A0A8E2QZ08"/>
<feature type="transmembrane region" description="Helical" evidence="1">
    <location>
        <begin position="17"/>
        <end position="37"/>
    </location>
</feature>
<dbReference type="RefSeq" id="WP_104205967.1">
    <property type="nucleotide sequence ID" value="NZ_PHND01000001.1"/>
</dbReference>